<name>A0ABZ1CPT3_9PROT</name>
<dbReference type="Proteomes" id="UP001334732">
    <property type="component" value="Chromosome"/>
</dbReference>
<keyword evidence="2" id="KW-0472">Membrane</keyword>
<keyword evidence="4" id="KW-1185">Reference proteome</keyword>
<organism evidence="3 4">
    <name type="scientific">Thiobacillus sedimenti</name>
    <dbReference type="NCBI Taxonomy" id="3110231"/>
    <lineage>
        <taxon>Bacteria</taxon>
        <taxon>Pseudomonadati</taxon>
        <taxon>Pseudomonadota</taxon>
        <taxon>Betaproteobacteria</taxon>
        <taxon>Nitrosomonadales</taxon>
        <taxon>Thiobacillaceae</taxon>
        <taxon>Thiobacillus</taxon>
    </lineage>
</organism>
<dbReference type="RefSeq" id="WP_324780479.1">
    <property type="nucleotide sequence ID" value="NZ_CP141769.1"/>
</dbReference>
<feature type="coiled-coil region" evidence="1">
    <location>
        <begin position="66"/>
        <end position="93"/>
    </location>
</feature>
<keyword evidence="2" id="KW-1133">Transmembrane helix</keyword>
<reference evidence="3 4" key="1">
    <citation type="submission" date="2023-12" db="EMBL/GenBank/DDBJ databases">
        <title>Thiobacillus sedimentum sp. nov., a chemolithoautotrophic sulfur-oxidizing bacterium isolated from freshwater sediment.</title>
        <authorList>
            <person name="Luo J."/>
            <person name="Dai C."/>
        </authorList>
    </citation>
    <scope>NUCLEOTIDE SEQUENCE [LARGE SCALE GENOMIC DNA]</scope>
    <source>
        <strain evidence="3 4">SCUT-2</strain>
    </source>
</reference>
<evidence type="ECO:0000256" key="2">
    <source>
        <dbReference type="SAM" id="Phobius"/>
    </source>
</evidence>
<gene>
    <name evidence="3" type="ORF">VA613_03510</name>
</gene>
<evidence type="ECO:0000313" key="4">
    <source>
        <dbReference type="Proteomes" id="UP001334732"/>
    </source>
</evidence>
<evidence type="ECO:0000313" key="3">
    <source>
        <dbReference type="EMBL" id="WRS39948.1"/>
    </source>
</evidence>
<protein>
    <submittedName>
        <fullName evidence="3">Uncharacterized protein</fullName>
    </submittedName>
</protein>
<feature type="transmembrane region" description="Helical" evidence="2">
    <location>
        <begin position="17"/>
        <end position="40"/>
    </location>
</feature>
<sequence length="190" mass="20747">MDGDEGSAPDRPKSRGLAVSIGLNVVLFLLACGLMLYAFMLNVDLGDVKRSLSKEAETRQQTEQYLIETRNRLTESLREIEQLKAQVAYKEADAAQAAAAAKPALPVVVSFRSSLLGKGLVAEIENTSERYLTVMLAVRNPTLATAKRFKLDLAPRATTGFGHLEGWQFASGDELSLFNDDFNALKITVP</sequence>
<keyword evidence="2" id="KW-0812">Transmembrane</keyword>
<dbReference type="EMBL" id="CP141769">
    <property type="protein sequence ID" value="WRS39948.1"/>
    <property type="molecule type" value="Genomic_DNA"/>
</dbReference>
<keyword evidence="1" id="KW-0175">Coiled coil</keyword>
<proteinExistence type="predicted"/>
<evidence type="ECO:0000256" key="1">
    <source>
        <dbReference type="SAM" id="Coils"/>
    </source>
</evidence>
<accession>A0ABZ1CPT3</accession>